<comment type="caution">
    <text evidence="1">The sequence shown here is derived from an EMBL/GenBank/DDBJ whole genome shotgun (WGS) entry which is preliminary data.</text>
</comment>
<dbReference type="SUPFAM" id="SSF52833">
    <property type="entry name" value="Thioredoxin-like"/>
    <property type="match status" value="1"/>
</dbReference>
<gene>
    <name evidence="1" type="ORF">HNQ41_000009</name>
</gene>
<name>A0A840QIF1_9BACI</name>
<dbReference type="Gene3D" id="3.40.30.10">
    <property type="entry name" value="Glutaredoxin"/>
    <property type="match status" value="1"/>
</dbReference>
<evidence type="ECO:0000313" key="2">
    <source>
        <dbReference type="Proteomes" id="UP000551878"/>
    </source>
</evidence>
<organism evidence="1 2">
    <name type="scientific">Texcoconibacillus texcoconensis</name>
    <dbReference type="NCBI Taxonomy" id="1095777"/>
    <lineage>
        <taxon>Bacteria</taxon>
        <taxon>Bacillati</taxon>
        <taxon>Bacillota</taxon>
        <taxon>Bacilli</taxon>
        <taxon>Bacillales</taxon>
        <taxon>Bacillaceae</taxon>
        <taxon>Texcoconibacillus</taxon>
    </lineage>
</organism>
<dbReference type="InterPro" id="IPR036249">
    <property type="entry name" value="Thioredoxin-like_sf"/>
</dbReference>
<accession>A0A840QIF1</accession>
<evidence type="ECO:0000313" key="1">
    <source>
        <dbReference type="EMBL" id="MBB5171869.1"/>
    </source>
</evidence>
<keyword evidence="2" id="KW-1185">Reference proteome</keyword>
<proteinExistence type="predicted"/>
<dbReference type="AlphaFoldDB" id="A0A840QIF1"/>
<protein>
    <submittedName>
        <fullName evidence="1">Peroxiredoxin</fullName>
    </submittedName>
</protein>
<dbReference type="EMBL" id="JACHHB010000001">
    <property type="protein sequence ID" value="MBB5171869.1"/>
    <property type="molecule type" value="Genomic_DNA"/>
</dbReference>
<sequence length="97" mass="11400">MSEDLDTFEEENYNIYAISPSRPDQHRELAEELETDIEFLTDIHYEFGVTHGFIDPEEQFIDRGYLAVNPDTEQMAKEVDYLVADHFEEVLNVLEDL</sequence>
<reference evidence="1 2" key="1">
    <citation type="submission" date="2020-08" db="EMBL/GenBank/DDBJ databases">
        <title>Genomic Encyclopedia of Type Strains, Phase IV (KMG-IV): sequencing the most valuable type-strain genomes for metagenomic binning, comparative biology and taxonomic classification.</title>
        <authorList>
            <person name="Goeker M."/>
        </authorList>
    </citation>
    <scope>NUCLEOTIDE SEQUENCE [LARGE SCALE GENOMIC DNA]</scope>
    <source>
        <strain evidence="1 2">DSM 24696</strain>
    </source>
</reference>
<dbReference type="Proteomes" id="UP000551878">
    <property type="component" value="Unassembled WGS sequence"/>
</dbReference>